<feature type="domain" description="F-box" evidence="1">
    <location>
        <begin position="2"/>
        <end position="44"/>
    </location>
</feature>
<dbReference type="Proteomes" id="UP000297595">
    <property type="component" value="Unassembled WGS sequence"/>
</dbReference>
<dbReference type="EMBL" id="SOZJ01000002">
    <property type="protein sequence ID" value="TGJ72709.1"/>
    <property type="molecule type" value="Genomic_DNA"/>
</dbReference>
<dbReference type="InterPro" id="IPR032675">
    <property type="entry name" value="LRR_dom_sf"/>
</dbReference>
<dbReference type="Gene3D" id="1.20.1280.50">
    <property type="match status" value="1"/>
</dbReference>
<dbReference type="SUPFAM" id="SSF81383">
    <property type="entry name" value="F-box domain"/>
    <property type="match status" value="1"/>
</dbReference>
<organism evidence="2 3">
    <name type="scientific">Orbilia oligospora</name>
    <name type="common">Nematode-trapping fungus</name>
    <name type="synonym">Arthrobotrys oligospora</name>
    <dbReference type="NCBI Taxonomy" id="2813651"/>
    <lineage>
        <taxon>Eukaryota</taxon>
        <taxon>Fungi</taxon>
        <taxon>Dikarya</taxon>
        <taxon>Ascomycota</taxon>
        <taxon>Pezizomycotina</taxon>
        <taxon>Orbiliomycetes</taxon>
        <taxon>Orbiliales</taxon>
        <taxon>Orbiliaceae</taxon>
        <taxon>Orbilia</taxon>
    </lineage>
</organism>
<dbReference type="AlphaFoldDB" id="A0A8H2E7B8"/>
<dbReference type="InterPro" id="IPR001810">
    <property type="entry name" value="F-box_dom"/>
</dbReference>
<dbReference type="CDD" id="cd09917">
    <property type="entry name" value="F-box_SF"/>
    <property type="match status" value="1"/>
</dbReference>
<protein>
    <recommendedName>
        <fullName evidence="1">F-box domain-containing protein</fullName>
    </recommendedName>
</protein>
<dbReference type="Gene3D" id="3.80.10.10">
    <property type="entry name" value="Ribonuclease Inhibitor"/>
    <property type="match status" value="1"/>
</dbReference>
<dbReference type="InterPro" id="IPR036047">
    <property type="entry name" value="F-box-like_dom_sf"/>
</dbReference>
<gene>
    <name evidence="2" type="ORF">EYR41_004584</name>
</gene>
<name>A0A8H2E7B8_ORBOL</name>
<evidence type="ECO:0000259" key="1">
    <source>
        <dbReference type="Pfam" id="PF12937"/>
    </source>
</evidence>
<dbReference type="Pfam" id="PF12937">
    <property type="entry name" value="F-box-like"/>
    <property type="match status" value="1"/>
</dbReference>
<evidence type="ECO:0000313" key="3">
    <source>
        <dbReference type="Proteomes" id="UP000297595"/>
    </source>
</evidence>
<reference evidence="2 3" key="1">
    <citation type="submission" date="2019-03" db="EMBL/GenBank/DDBJ databases">
        <title>Nematode-trapping fungi genome.</title>
        <authorList>
            <person name="Vidal-Diez De Ulzurrun G."/>
        </authorList>
    </citation>
    <scope>NUCLEOTIDE SEQUENCE [LARGE SCALE GENOMIC DNA]</scope>
    <source>
        <strain evidence="2 3">TWF154</strain>
    </source>
</reference>
<comment type="caution">
    <text evidence="2">The sequence shown here is derived from an EMBL/GenBank/DDBJ whole genome shotgun (WGS) entry which is preliminary data.</text>
</comment>
<proteinExistence type="predicted"/>
<evidence type="ECO:0000313" key="2">
    <source>
        <dbReference type="EMBL" id="TGJ72709.1"/>
    </source>
</evidence>
<accession>A0A8H2E7B8</accession>
<sequence>MSLPRELVEQIFNCGHLSRSDLWSFSLVCRQWNAIVTPVLYESIIIELRCGIAIPKNYIRSLFTYQHRHSNLHLVKNVVLLAEHEDRNAPKIWEDGVAAMVNELMEGFLRRLGNAQLRSFIWRSHLEMSSSLLAFLANNQGTTLNCLYIDAVEFMENMEHNPDLSKFTSINTLRWNGLLLPREIGIISQIMKASASTLHTVSFGIIHPRDEIRGQLQMNRLERLDLPALVEYQAPLRVHADIDIFNIILPLSQLQRLYITEIDIARRGDGIDLLTSIKGLVELHYVYNMTFERQTSLAIFSHGKTLKRLYLCADISQPTPLVLSASALQEIGQKCPNLVELGITRHTYHSTNCIRADDCSCFPIMILFPLHAFAKLEVLFHSVQLKGPSSMIEYTYFADEASARAIKCGLENTLNRELNDPMPVKRSNNLKIVAMGAGAPELHRHPRTQARPRLWRVDHHDATGKGPITLHLTTFDDIDNTNHSWYCARTSRKKDCHDWKLLRRYPLLIPNEGLHPIFHSMHLSAPPESKMYTTQAYAFRKRQPLGAGLFD</sequence>